<dbReference type="RefSeq" id="WP_289830257.1">
    <property type="nucleotide sequence ID" value="NZ_JAUEDK010000019.1"/>
</dbReference>
<proteinExistence type="predicted"/>
<organism evidence="1 2">
    <name type="scientific">Crenobacter oryzisoli</name>
    <dbReference type="NCBI Taxonomy" id="3056844"/>
    <lineage>
        <taxon>Bacteria</taxon>
        <taxon>Pseudomonadati</taxon>
        <taxon>Pseudomonadota</taxon>
        <taxon>Betaproteobacteria</taxon>
        <taxon>Neisseriales</taxon>
        <taxon>Neisseriaceae</taxon>
        <taxon>Crenobacter</taxon>
    </lineage>
</organism>
<dbReference type="Proteomes" id="UP001168540">
    <property type="component" value="Unassembled WGS sequence"/>
</dbReference>
<dbReference type="EMBL" id="JAUEDK010000019">
    <property type="protein sequence ID" value="MDN0075623.1"/>
    <property type="molecule type" value="Genomic_DNA"/>
</dbReference>
<name>A0ABT7XPJ3_9NEIS</name>
<dbReference type="InterPro" id="IPR038146">
    <property type="entry name" value="933W_put_Xis_sf"/>
</dbReference>
<evidence type="ECO:0000313" key="2">
    <source>
        <dbReference type="Proteomes" id="UP001168540"/>
    </source>
</evidence>
<comment type="caution">
    <text evidence="1">The sequence shown here is derived from an EMBL/GenBank/DDBJ whole genome shotgun (WGS) entry which is preliminary data.</text>
</comment>
<sequence length="66" mass="7725">MLKWVKLEKYCELSGDTPDAVDSKKRSGKWLEGTHWRIPADGRVWINLEEVEKWAETSKPLKRRAA</sequence>
<gene>
    <name evidence="1" type="ORF">QU481_12040</name>
</gene>
<accession>A0ABT7XPJ3</accession>
<keyword evidence="2" id="KW-1185">Reference proteome</keyword>
<protein>
    <submittedName>
        <fullName evidence="1">Excisionase</fullName>
    </submittedName>
</protein>
<dbReference type="Gene3D" id="1.10.1660.60">
    <property type="entry name" value="Putative excisionased domain DUF1233"/>
    <property type="match status" value="1"/>
</dbReference>
<evidence type="ECO:0000313" key="1">
    <source>
        <dbReference type="EMBL" id="MDN0075623.1"/>
    </source>
</evidence>
<reference evidence="1" key="1">
    <citation type="submission" date="2023-06" db="EMBL/GenBank/DDBJ databases">
        <authorList>
            <person name="Zhang S."/>
        </authorList>
    </citation>
    <scope>NUCLEOTIDE SEQUENCE</scope>
    <source>
        <strain evidence="1">SG2303</strain>
    </source>
</reference>